<dbReference type="RefSeq" id="WP_191202562.1">
    <property type="nucleotide sequence ID" value="NZ_JACXZA010000001.1"/>
</dbReference>
<gene>
    <name evidence="1" type="ORF">H8B09_06335</name>
</gene>
<accession>A0ABR8MTR3</accession>
<protein>
    <submittedName>
        <fullName evidence="1">Uncharacterized protein</fullName>
    </submittedName>
</protein>
<dbReference type="EMBL" id="JACXZA010000001">
    <property type="protein sequence ID" value="MBD3918367.1"/>
    <property type="molecule type" value="Genomic_DNA"/>
</dbReference>
<comment type="caution">
    <text evidence="1">The sequence shown here is derived from an EMBL/GenBank/DDBJ whole genome shotgun (WGS) entry which is preliminary data.</text>
</comment>
<dbReference type="Proteomes" id="UP000609346">
    <property type="component" value="Unassembled WGS sequence"/>
</dbReference>
<keyword evidence="2" id="KW-1185">Reference proteome</keyword>
<organism evidence="1 2">
    <name type="scientific">Paenibacillus terricola</name>
    <dbReference type="NCBI Taxonomy" id="2763503"/>
    <lineage>
        <taxon>Bacteria</taxon>
        <taxon>Bacillati</taxon>
        <taxon>Bacillota</taxon>
        <taxon>Bacilli</taxon>
        <taxon>Bacillales</taxon>
        <taxon>Paenibacillaceae</taxon>
        <taxon>Paenibacillus</taxon>
    </lineage>
</organism>
<evidence type="ECO:0000313" key="2">
    <source>
        <dbReference type="Proteomes" id="UP000609346"/>
    </source>
</evidence>
<sequence length="85" mass="9586">MAQFQVIQTLKTVNAFIFQGVLLEGQINKGMEIHVSLNKSMDVAGVITEINKSNCQYEIVIGCSDLEEIDLWDMLNLKDDVIQIK</sequence>
<proteinExistence type="predicted"/>
<name>A0ABR8MTR3_9BACL</name>
<evidence type="ECO:0000313" key="1">
    <source>
        <dbReference type="EMBL" id="MBD3918367.1"/>
    </source>
</evidence>
<reference evidence="1 2" key="1">
    <citation type="submission" date="2020-09" db="EMBL/GenBank/DDBJ databases">
        <title>Paenibacillus sp. strain PR3 16S rRNA gene Genome sequencing and assembly.</title>
        <authorList>
            <person name="Kim J."/>
        </authorList>
    </citation>
    <scope>NUCLEOTIDE SEQUENCE [LARGE SCALE GENOMIC DNA]</scope>
    <source>
        <strain evidence="1 2">PR3</strain>
    </source>
</reference>